<evidence type="ECO:0000256" key="1">
    <source>
        <dbReference type="ARBA" id="ARBA00005323"/>
    </source>
</evidence>
<dbReference type="SUPFAM" id="SSF51419">
    <property type="entry name" value="PLP-binding barrel"/>
    <property type="match status" value="1"/>
</dbReference>
<dbReference type="PANTHER" id="PTHR28004:SF8">
    <property type="entry name" value="D-SERINE DEAMINASE"/>
    <property type="match status" value="1"/>
</dbReference>
<dbReference type="InterPro" id="IPR029066">
    <property type="entry name" value="PLP-binding_barrel"/>
</dbReference>
<dbReference type="RefSeq" id="WP_344752882.1">
    <property type="nucleotide sequence ID" value="NZ_BAABAE010000001.1"/>
</dbReference>
<reference evidence="5" key="1">
    <citation type="journal article" date="2019" name="Int. J. Syst. Evol. Microbiol.">
        <title>The Global Catalogue of Microorganisms (GCM) 10K type strain sequencing project: providing services to taxonomists for standard genome sequencing and annotation.</title>
        <authorList>
            <consortium name="The Broad Institute Genomics Platform"/>
            <consortium name="The Broad Institute Genome Sequencing Center for Infectious Disease"/>
            <person name="Wu L."/>
            <person name="Ma J."/>
        </authorList>
    </citation>
    <scope>NUCLEOTIDE SEQUENCE [LARGE SCALE GENOMIC DNA]</scope>
    <source>
        <strain evidence="5">JCM 16949</strain>
    </source>
</reference>
<keyword evidence="5" id="KW-1185">Reference proteome</keyword>
<name>A0ABP7F446_9MICO</name>
<accession>A0ABP7F446</accession>
<gene>
    <name evidence="4" type="ORF">GCM10022239_02330</name>
</gene>
<dbReference type="Gene3D" id="3.20.20.10">
    <property type="entry name" value="Alanine racemase"/>
    <property type="match status" value="1"/>
</dbReference>
<dbReference type="EMBL" id="BAABAE010000001">
    <property type="protein sequence ID" value="GAA3729150.1"/>
    <property type="molecule type" value="Genomic_DNA"/>
</dbReference>
<evidence type="ECO:0000259" key="3">
    <source>
        <dbReference type="SMART" id="SM01119"/>
    </source>
</evidence>
<keyword evidence="2" id="KW-0456">Lyase</keyword>
<dbReference type="InterPro" id="IPR001608">
    <property type="entry name" value="Ala_racemase_N"/>
</dbReference>
<dbReference type="Pfam" id="PF14031">
    <property type="entry name" value="D-ser_dehydrat"/>
    <property type="match status" value="1"/>
</dbReference>
<dbReference type="PANTHER" id="PTHR28004">
    <property type="entry name" value="ZGC:162816-RELATED"/>
    <property type="match status" value="1"/>
</dbReference>
<proteinExistence type="inferred from homology"/>
<dbReference type="SMART" id="SM01119">
    <property type="entry name" value="D-ser_dehydrat"/>
    <property type="match status" value="1"/>
</dbReference>
<evidence type="ECO:0000256" key="2">
    <source>
        <dbReference type="ARBA" id="ARBA00023239"/>
    </source>
</evidence>
<comment type="caution">
    <text evidence="4">The sequence shown here is derived from an EMBL/GenBank/DDBJ whole genome shotgun (WGS) entry which is preliminary data.</text>
</comment>
<feature type="domain" description="D-serine dehydratase-like" evidence="3">
    <location>
        <begin position="318"/>
        <end position="414"/>
    </location>
</feature>
<organism evidence="4 5">
    <name type="scientific">Leifsonella bigeumensis</name>
    <dbReference type="NCBI Taxonomy" id="433643"/>
    <lineage>
        <taxon>Bacteria</taxon>
        <taxon>Bacillati</taxon>
        <taxon>Actinomycetota</taxon>
        <taxon>Actinomycetes</taxon>
        <taxon>Micrococcales</taxon>
        <taxon>Microbacteriaceae</taxon>
        <taxon>Leifsonella</taxon>
    </lineage>
</organism>
<dbReference type="Pfam" id="PF01168">
    <property type="entry name" value="Ala_racemase_N"/>
    <property type="match status" value="1"/>
</dbReference>
<evidence type="ECO:0000313" key="4">
    <source>
        <dbReference type="EMBL" id="GAA3729150.1"/>
    </source>
</evidence>
<comment type="similarity">
    <text evidence="1">Belongs to the DSD1 family.</text>
</comment>
<dbReference type="InterPro" id="IPR042208">
    <property type="entry name" value="D-ser_dehydrat-like_sf"/>
</dbReference>
<sequence>MSSLLPVEMRRLRQEVVDWRYKGFPDLGGGTLEEVPELGLDIFTGGFTLPIVMLKADELAGNIEWMSRLAKTSGALLAPHAKTTMSPQLVERQLQAGAWAVTVANVSQARIFLAFGASRMIIANEVVSATDIAWIAETMSTHPNVELFVLVDSVDAVRLLDSGLAPSLKPTVALPVLIELGATGGRAGARSLPQVLAIAEAVQSSSRLRLAGVEGFEGAVPGASRTEATPGISSLLREAKVAVHALSARGFLADEVIVTFGGSSYFDIVLDELSGQWLEGHLVSLVLRSGCYVTHDHGLYAANGPKSDGRLASGLQPAIEVWGSVLSCPEPGLAIAGFGRRDVSFDAGLPLPLRFMRSGGEFSAGDSRIVSINDQHVYVKLDSAITVFPGDVLVAGISHPCTTFDKWRLIPVVDSQYRVIDAIRTYF</sequence>
<evidence type="ECO:0000313" key="5">
    <source>
        <dbReference type="Proteomes" id="UP001501004"/>
    </source>
</evidence>
<dbReference type="InterPro" id="IPR051466">
    <property type="entry name" value="D-amino_acid_metab_enzyme"/>
</dbReference>
<protein>
    <submittedName>
        <fullName evidence="4">Alanine racemase</fullName>
    </submittedName>
</protein>
<dbReference type="Gene3D" id="2.40.37.20">
    <property type="entry name" value="D-serine dehydratase-like domain"/>
    <property type="match status" value="1"/>
</dbReference>
<dbReference type="InterPro" id="IPR026956">
    <property type="entry name" value="D-ser_dehydrat-like_dom"/>
</dbReference>
<dbReference type="Proteomes" id="UP001501004">
    <property type="component" value="Unassembled WGS sequence"/>
</dbReference>